<dbReference type="STRING" id="1850246.LPB138_10035"/>
<organism evidence="2 3">
    <name type="scientific">Urechidicola croceus</name>
    <dbReference type="NCBI Taxonomy" id="1850246"/>
    <lineage>
        <taxon>Bacteria</taxon>
        <taxon>Pseudomonadati</taxon>
        <taxon>Bacteroidota</taxon>
        <taxon>Flavobacteriia</taxon>
        <taxon>Flavobacteriales</taxon>
        <taxon>Flavobacteriaceae</taxon>
        <taxon>Urechidicola</taxon>
    </lineage>
</organism>
<evidence type="ECO:0000313" key="3">
    <source>
        <dbReference type="Proteomes" id="UP000176050"/>
    </source>
</evidence>
<dbReference type="Proteomes" id="UP000176050">
    <property type="component" value="Chromosome"/>
</dbReference>
<dbReference type="PROSITE" id="PS50041">
    <property type="entry name" value="C_TYPE_LECTIN_2"/>
    <property type="match status" value="1"/>
</dbReference>
<dbReference type="Pfam" id="PF19081">
    <property type="entry name" value="Ig_7"/>
    <property type="match status" value="1"/>
</dbReference>
<dbReference type="InterPro" id="IPR034007">
    <property type="entry name" value="CTLD_bac"/>
</dbReference>
<accession>A0A1D8P8Y6</accession>
<dbReference type="AlphaFoldDB" id="A0A1D8P8Y6"/>
<dbReference type="Gene3D" id="3.10.100.10">
    <property type="entry name" value="Mannose-Binding Protein A, subunit A"/>
    <property type="match status" value="1"/>
</dbReference>
<evidence type="ECO:0000259" key="1">
    <source>
        <dbReference type="PROSITE" id="PS50041"/>
    </source>
</evidence>
<protein>
    <recommendedName>
        <fullName evidence="1">C-type lectin domain-containing protein</fullName>
    </recommendedName>
</protein>
<dbReference type="CDD" id="cd03603">
    <property type="entry name" value="CLECT_VCBS"/>
    <property type="match status" value="1"/>
</dbReference>
<keyword evidence="3" id="KW-1185">Reference proteome</keyword>
<gene>
    <name evidence="2" type="ORF">LPB138_10035</name>
</gene>
<reference evidence="2 3" key="1">
    <citation type="submission" date="2016-10" db="EMBL/GenBank/DDBJ databases">
        <title>Lutibacter sp. LPB0138, isolated from marine gastropod.</title>
        <authorList>
            <person name="Kim E."/>
            <person name="Yi H."/>
        </authorList>
    </citation>
    <scope>NUCLEOTIDE SEQUENCE [LARGE SCALE GENOMIC DNA]</scope>
    <source>
        <strain evidence="2 3">LPB0138</strain>
    </source>
</reference>
<dbReference type="Pfam" id="PF13585">
    <property type="entry name" value="CHU_C"/>
    <property type="match status" value="1"/>
</dbReference>
<dbReference type="InterPro" id="IPR001304">
    <property type="entry name" value="C-type_lectin-like"/>
</dbReference>
<evidence type="ECO:0000313" key="2">
    <source>
        <dbReference type="EMBL" id="AOW20995.1"/>
    </source>
</evidence>
<dbReference type="InterPro" id="IPR016187">
    <property type="entry name" value="CTDL_fold"/>
</dbReference>
<dbReference type="KEGG" id="lul:LPB138_10035"/>
<dbReference type="InterPro" id="IPR026341">
    <property type="entry name" value="T9SS_type_B"/>
</dbReference>
<dbReference type="OrthoDB" id="9765926at2"/>
<dbReference type="SUPFAM" id="SSF56436">
    <property type="entry name" value="C-type lectin-like"/>
    <property type="match status" value="1"/>
</dbReference>
<name>A0A1D8P8Y6_9FLAO</name>
<dbReference type="InterPro" id="IPR016186">
    <property type="entry name" value="C-type_lectin-like/link_sf"/>
</dbReference>
<dbReference type="EMBL" id="CP017478">
    <property type="protein sequence ID" value="AOW20995.1"/>
    <property type="molecule type" value="Genomic_DNA"/>
</dbReference>
<feature type="domain" description="C-type lectin" evidence="1">
    <location>
        <begin position="148"/>
        <end position="273"/>
    </location>
</feature>
<dbReference type="RefSeq" id="WP_070237159.1">
    <property type="nucleotide sequence ID" value="NZ_CP017478.1"/>
</dbReference>
<proteinExistence type="predicted"/>
<dbReference type="NCBIfam" id="TIGR04131">
    <property type="entry name" value="Bac_Flav_CTERM"/>
    <property type="match status" value="1"/>
</dbReference>
<sequence>MYYSTKSLWVFILLIQSVYCLSQVNIPPTIIATGNQPYCPLSTINIVTDFDIIDPDDTHIDAFYIQVSVGFFHFYDTLTLTGSHPNVTTNWDSDRGILTITGPAYGPVSYQDLIAAVKDVVFENSYNEPPLNIYFSFTTSNNISYSPLTNHYYEFVSDLGITWTEAKILAQTSSYLGLQGYLTTISSYDEAQLIGRQLSGTGWIGGSDAEIEGEWKWVTGPEIGTVFWNGLADGSSPNFAFWNGNEPNSQGTGNEDYAHISYPGIGFPGGWYDLDNVGEPSGPYQPKGYVVEYGGMNGDPIINPAAYTQLYVPIIDSTTSESRCGNGSVTLSAIASSGEVLWFQSDISETPIHIGETFTTPYLTETTAYYVLASENNCLKGYRKEVTATINQIPIIEPFYEYKNCDNDNISDGFTDFNLNEAVENITLGNANLSTTFHSTFFEAEEGINPINASPYNNSYGNTVYARIETNEGCFSIATIDFQVSTTSFNSDFIEVLETCDNDNSNDGMSSFNLTTATPNILAEFPSNQNLTVHYYRNFNDALLEQQEILPQNNYYGENFEILYVRVESSDNGDCFGIGPHLQLNVIPQPFFEIPKEALICLNSEPIRIEVNAQEDYFYEWKDENNNIISTEEYAIFSDGGIYSVYATSSIGCETPLKFIEVIESEQAIVLLEDFIIIDATNNNTITINNDANNLGVGDYEFSLNEEFGIYQDENYFENVPPGIHTFFIRDKNNCGITEINIPVIGFPKFFTPNNDGKNDYWNIKGIDDSFYTSTTITIFDRFGKVVSTFNHNSQGWDGTYNGKKVFETDYWFHVQLVDTNLNLREETGHFSLIRR</sequence>
<dbReference type="InterPro" id="IPR044023">
    <property type="entry name" value="Ig_7"/>
</dbReference>